<dbReference type="Gene3D" id="3.10.129.10">
    <property type="entry name" value="Hotdog Thioesterase"/>
    <property type="match status" value="1"/>
</dbReference>
<organism evidence="3">
    <name type="scientific">Sinomonas puerhi</name>
    <dbReference type="NCBI Taxonomy" id="3238584"/>
    <lineage>
        <taxon>Bacteria</taxon>
        <taxon>Bacillati</taxon>
        <taxon>Actinomycetota</taxon>
        <taxon>Actinomycetes</taxon>
        <taxon>Micrococcales</taxon>
        <taxon>Micrococcaceae</taxon>
        <taxon>Sinomonas</taxon>
    </lineage>
</organism>
<keyword evidence="1 3" id="KW-0378">Hydrolase</keyword>
<feature type="domain" description="Thioesterase" evidence="2">
    <location>
        <begin position="63"/>
        <end position="131"/>
    </location>
</feature>
<reference evidence="3" key="1">
    <citation type="submission" date="2024-07" db="EMBL/GenBank/DDBJ databases">
        <authorList>
            <person name="fu j."/>
        </authorList>
    </citation>
    <scope>NUCLEOTIDE SEQUENCE</scope>
    <source>
        <strain evidence="3">P10A9</strain>
    </source>
</reference>
<dbReference type="RefSeq" id="WP_369045433.1">
    <property type="nucleotide sequence ID" value="NZ_CP163302.1"/>
</dbReference>
<dbReference type="InterPro" id="IPR003736">
    <property type="entry name" value="PAAI_dom"/>
</dbReference>
<dbReference type="SUPFAM" id="SSF54637">
    <property type="entry name" value="Thioesterase/thiol ester dehydrase-isomerase"/>
    <property type="match status" value="1"/>
</dbReference>
<dbReference type="InterPro" id="IPR006683">
    <property type="entry name" value="Thioestr_dom"/>
</dbReference>
<dbReference type="EC" id="3.1.2.-" evidence="3"/>
<dbReference type="EMBL" id="CP163302">
    <property type="protein sequence ID" value="XDP44812.1"/>
    <property type="molecule type" value="Genomic_DNA"/>
</dbReference>
<accession>A0AB39L1H1</accession>
<dbReference type="Pfam" id="PF03061">
    <property type="entry name" value="4HBT"/>
    <property type="match status" value="1"/>
</dbReference>
<gene>
    <name evidence="3" type="ORF">AB5L97_16305</name>
</gene>
<dbReference type="KEGG" id="spue:AB5L97_16305"/>
<evidence type="ECO:0000259" key="2">
    <source>
        <dbReference type="Pfam" id="PF03061"/>
    </source>
</evidence>
<proteinExistence type="predicted"/>
<dbReference type="AlphaFoldDB" id="A0AB39L1H1"/>
<sequence length="149" mass="15572">MPLPASLEEFLTAWDAFRAGIGFEEITDTLGIEPHACDGATLAMRIPLAPRLRQAGGMFSATALFGAADVTGTFLAMQALEPGLFPLAVQSSLNFIDNSRSGPAVATARLVRAGRTIVVASVDVADADGKLLTTSSFTYVPKPFSPKGD</sequence>
<evidence type="ECO:0000256" key="1">
    <source>
        <dbReference type="ARBA" id="ARBA00022801"/>
    </source>
</evidence>
<evidence type="ECO:0000313" key="3">
    <source>
        <dbReference type="EMBL" id="XDP44812.1"/>
    </source>
</evidence>
<protein>
    <submittedName>
        <fullName evidence="3">PaaI family thioesterase</fullName>
        <ecNumber evidence="3">3.1.2.-</ecNumber>
    </submittedName>
</protein>
<name>A0AB39L1H1_9MICC</name>
<dbReference type="GO" id="GO:0016289">
    <property type="term" value="F:acyl-CoA hydrolase activity"/>
    <property type="evidence" value="ECO:0007669"/>
    <property type="project" value="UniProtKB-ARBA"/>
</dbReference>
<dbReference type="NCBIfam" id="TIGR00369">
    <property type="entry name" value="unchar_dom_1"/>
    <property type="match status" value="1"/>
</dbReference>
<dbReference type="CDD" id="cd03443">
    <property type="entry name" value="PaaI_thioesterase"/>
    <property type="match status" value="1"/>
</dbReference>
<dbReference type="InterPro" id="IPR029069">
    <property type="entry name" value="HotDog_dom_sf"/>
</dbReference>